<dbReference type="EMBL" id="CM001885">
    <property type="protein sequence ID" value="EOY13182.1"/>
    <property type="molecule type" value="Genomic_DNA"/>
</dbReference>
<organism evidence="2 3">
    <name type="scientific">Theobroma cacao</name>
    <name type="common">Cacao</name>
    <name type="synonym">Cocoa</name>
    <dbReference type="NCBI Taxonomy" id="3641"/>
    <lineage>
        <taxon>Eukaryota</taxon>
        <taxon>Viridiplantae</taxon>
        <taxon>Streptophyta</taxon>
        <taxon>Embryophyta</taxon>
        <taxon>Tracheophyta</taxon>
        <taxon>Spermatophyta</taxon>
        <taxon>Magnoliopsida</taxon>
        <taxon>eudicotyledons</taxon>
        <taxon>Gunneridae</taxon>
        <taxon>Pentapetalae</taxon>
        <taxon>rosids</taxon>
        <taxon>malvids</taxon>
        <taxon>Malvales</taxon>
        <taxon>Malvaceae</taxon>
        <taxon>Byttnerioideae</taxon>
        <taxon>Theobroma</taxon>
    </lineage>
</organism>
<dbReference type="Gramene" id="EOY13182">
    <property type="protein sequence ID" value="EOY13182"/>
    <property type="gene ID" value="TCM_031709"/>
</dbReference>
<dbReference type="HOGENOM" id="CLU_1996727_0_0_1"/>
<dbReference type="InParanoid" id="A0A061F937"/>
<proteinExistence type="predicted"/>
<keyword evidence="3" id="KW-1185">Reference proteome</keyword>
<gene>
    <name evidence="2" type="ORF">TCM_031709</name>
</gene>
<reference evidence="2 3" key="1">
    <citation type="journal article" date="2013" name="Genome Biol.">
        <title>The genome sequence of the most widely cultivated cacao type and its use to identify candidate genes regulating pod color.</title>
        <authorList>
            <person name="Motamayor J.C."/>
            <person name="Mockaitis K."/>
            <person name="Schmutz J."/>
            <person name="Haiminen N."/>
            <person name="Iii D.L."/>
            <person name="Cornejo O."/>
            <person name="Findley S.D."/>
            <person name="Zheng P."/>
            <person name="Utro F."/>
            <person name="Royaert S."/>
            <person name="Saski C."/>
            <person name="Jenkins J."/>
            <person name="Podicheti R."/>
            <person name="Zhao M."/>
            <person name="Scheffler B.E."/>
            <person name="Stack J.C."/>
            <person name="Feltus F.A."/>
            <person name="Mustiga G.M."/>
            <person name="Amores F."/>
            <person name="Phillips W."/>
            <person name="Marelli J.P."/>
            <person name="May G.D."/>
            <person name="Shapiro H."/>
            <person name="Ma J."/>
            <person name="Bustamante C.D."/>
            <person name="Schnell R.J."/>
            <person name="Main D."/>
            <person name="Gilbert D."/>
            <person name="Parida L."/>
            <person name="Kuhn D.N."/>
        </authorList>
    </citation>
    <scope>NUCLEOTIDE SEQUENCE [LARGE SCALE GENOMIC DNA]</scope>
    <source>
        <strain evidence="3">cv. Matina 1-6</strain>
    </source>
</reference>
<feature type="region of interest" description="Disordered" evidence="1">
    <location>
        <begin position="58"/>
        <end position="125"/>
    </location>
</feature>
<protein>
    <submittedName>
        <fullName evidence="2">Uncharacterized protein</fullName>
    </submittedName>
</protein>
<dbReference type="AlphaFoldDB" id="A0A061F937"/>
<evidence type="ECO:0000313" key="2">
    <source>
        <dbReference type="EMBL" id="EOY13182.1"/>
    </source>
</evidence>
<accession>A0A061F937</accession>
<feature type="compositionally biased region" description="Pro residues" evidence="1">
    <location>
        <begin position="111"/>
        <end position="125"/>
    </location>
</feature>
<evidence type="ECO:0000313" key="3">
    <source>
        <dbReference type="Proteomes" id="UP000026915"/>
    </source>
</evidence>
<feature type="compositionally biased region" description="Pro residues" evidence="1">
    <location>
        <begin position="79"/>
        <end position="88"/>
    </location>
</feature>
<name>A0A061F937_THECC</name>
<dbReference type="Proteomes" id="UP000026915">
    <property type="component" value="Chromosome 7"/>
</dbReference>
<evidence type="ECO:0000256" key="1">
    <source>
        <dbReference type="SAM" id="MobiDB-lite"/>
    </source>
</evidence>
<sequence>MGLVIAKELLIANSHGFRMVGFVIGNFSPVIHPLQYRCCKKNSLQKLTENLSDAAAATIVPLGKPPRPPVREGSGPHINPLPPPPPPSAAIDSLHKPPKPPVRKGSGPLIYPLPLPPPPLPSVLM</sequence>